<feature type="chain" id="PRO_5003478616" description="Cell wall-binding repeat protein" evidence="3">
    <location>
        <begin position="28"/>
        <end position="507"/>
    </location>
</feature>
<evidence type="ECO:0000313" key="4">
    <source>
        <dbReference type="EMBL" id="EHI61320.1"/>
    </source>
</evidence>
<evidence type="ECO:0000313" key="5">
    <source>
        <dbReference type="Proteomes" id="UP000005384"/>
    </source>
</evidence>
<dbReference type="Proteomes" id="UP000005384">
    <property type="component" value="Unassembled WGS sequence"/>
</dbReference>
<dbReference type="RefSeq" id="WP_006778668.1">
    <property type="nucleotide sequence ID" value="NZ_CP040506.1"/>
</dbReference>
<dbReference type="PATRIC" id="fig|742737.3.peg.681"/>
<dbReference type="AlphaFoldDB" id="G5IB05"/>
<dbReference type="SUPFAM" id="SSF69360">
    <property type="entry name" value="Cell wall binding repeat"/>
    <property type="match status" value="3"/>
</dbReference>
<keyword evidence="1" id="KW-0677">Repeat</keyword>
<dbReference type="InterPro" id="IPR018337">
    <property type="entry name" value="Cell_wall/Cho-bd_repeat"/>
</dbReference>
<accession>G5IB05</accession>
<protein>
    <recommendedName>
        <fullName evidence="6">Cell wall-binding repeat protein</fullName>
    </recommendedName>
</protein>
<comment type="caution">
    <text evidence="4">The sequence shown here is derived from an EMBL/GenBank/DDBJ whole genome shotgun (WGS) entry which is preliminary data.</text>
</comment>
<dbReference type="Pfam" id="PF19127">
    <property type="entry name" value="Choline_bind_3"/>
    <property type="match status" value="1"/>
</dbReference>
<proteinExistence type="predicted"/>
<dbReference type="Gene3D" id="2.10.270.20">
    <property type="match status" value="1"/>
</dbReference>
<dbReference type="OrthoDB" id="2028350at2"/>
<dbReference type="PROSITE" id="PS51170">
    <property type="entry name" value="CW"/>
    <property type="match status" value="1"/>
</dbReference>
<evidence type="ECO:0000256" key="2">
    <source>
        <dbReference type="PROSITE-ProRule" id="PRU00591"/>
    </source>
</evidence>
<gene>
    <name evidence="4" type="ORF">HMPREF9473_00682</name>
</gene>
<evidence type="ECO:0000256" key="3">
    <source>
        <dbReference type="SAM" id="SignalP"/>
    </source>
</evidence>
<evidence type="ECO:0000256" key="1">
    <source>
        <dbReference type="ARBA" id="ARBA00022737"/>
    </source>
</evidence>
<feature type="repeat" description="Cell wall-binding" evidence="2">
    <location>
        <begin position="49"/>
        <end position="68"/>
    </location>
</feature>
<reference evidence="4 5" key="1">
    <citation type="submission" date="2011-08" db="EMBL/GenBank/DDBJ databases">
        <title>The Genome Sequence of Clostridium hathewayi WAL-18680.</title>
        <authorList>
            <consortium name="The Broad Institute Genome Sequencing Platform"/>
            <person name="Earl A."/>
            <person name="Ward D."/>
            <person name="Feldgarden M."/>
            <person name="Gevers D."/>
            <person name="Finegold S.M."/>
            <person name="Summanen P.H."/>
            <person name="Molitoris D.R."/>
            <person name="Song M."/>
            <person name="Daigneault M."/>
            <person name="Allen-Vercoe E."/>
            <person name="Young S.K."/>
            <person name="Zeng Q."/>
            <person name="Gargeya S."/>
            <person name="Fitzgerald M."/>
            <person name="Haas B."/>
            <person name="Abouelleil A."/>
            <person name="Alvarado L."/>
            <person name="Arachchi H.M."/>
            <person name="Berlin A."/>
            <person name="Brown A."/>
            <person name="Chapman S.B."/>
            <person name="Chen Z."/>
            <person name="Dunbar C."/>
            <person name="Freedman E."/>
            <person name="Gearin G."/>
            <person name="Gellesch M."/>
            <person name="Goldberg J."/>
            <person name="Griggs A."/>
            <person name="Gujja S."/>
            <person name="Heiman D."/>
            <person name="Howarth C."/>
            <person name="Larson L."/>
            <person name="Lui A."/>
            <person name="MacDonald P.J.P."/>
            <person name="Montmayeur A."/>
            <person name="Murphy C."/>
            <person name="Neiman D."/>
            <person name="Pearson M."/>
            <person name="Priest M."/>
            <person name="Roberts A."/>
            <person name="Saif S."/>
            <person name="Shea T."/>
            <person name="Shenoy N."/>
            <person name="Sisk P."/>
            <person name="Stolte C."/>
            <person name="Sykes S."/>
            <person name="Wortman J."/>
            <person name="Nusbaum C."/>
            <person name="Birren B."/>
        </authorList>
    </citation>
    <scope>NUCLEOTIDE SEQUENCE [LARGE SCALE GENOMIC DNA]</scope>
    <source>
        <strain evidence="4 5">WAL-18680</strain>
    </source>
</reference>
<feature type="signal peptide" evidence="3">
    <location>
        <begin position="1"/>
        <end position="27"/>
    </location>
</feature>
<sequence length="507" mass="56514">MRKQTKLVAVLSAAALLAIGASMTSFAAQGWTEADGTWVYLDKDGYKVTDSWKKSGNFWYYLDEDGYMATSKLIENGDSNNNTYYVDETGRMVTNDWVELENEDYYDGANDDEPETVYYYFQNSGKAYKTSGPTSFKPINGKKYAFDENGHMLWGWVGDTSNRCPGDDGYKTGGVYYCGDSNDGARVSGDWRYLYIGTENRTDDSEDDTYWFYFDTNGKKVCTDEEYMDARTPSDDVFKTKKINGKTYAFDTEGKMINKWSVSTVATASDIDGYYSTSDDGARKKGWFQAVPSASINPTANADDEAKWFYANNDGSLVYDAIKTISNKKYAFDSNGEMLSGLWALKVDNNVIEDYYQFEEEAAVDHIHTYVPTGWDVYYFGDDSDGAMKTGSQNVDVDGERYQFSFGKSGASKGKGVNAPQGNILYSHGKRIKADSDYRYQVFGTDGEAITTMTEGSAVTSAGYLVNASGSIMKGSGLYTDSDGRQFRVNKNPGVDTYTVTFEKTKD</sequence>
<evidence type="ECO:0008006" key="6">
    <source>
        <dbReference type="Google" id="ProtNLM"/>
    </source>
</evidence>
<dbReference type="HOGENOM" id="CLU_030404_0_0_9"/>
<organism evidence="4 5">
    <name type="scientific">Hungatella hathewayi WAL-18680</name>
    <dbReference type="NCBI Taxonomy" id="742737"/>
    <lineage>
        <taxon>Bacteria</taxon>
        <taxon>Bacillati</taxon>
        <taxon>Bacillota</taxon>
        <taxon>Clostridia</taxon>
        <taxon>Lachnospirales</taxon>
        <taxon>Lachnospiraceae</taxon>
        <taxon>Hungatella</taxon>
    </lineage>
</organism>
<name>G5IB05_9FIRM</name>
<dbReference type="EMBL" id="ADLN01000005">
    <property type="protein sequence ID" value="EHI61320.1"/>
    <property type="molecule type" value="Genomic_DNA"/>
</dbReference>
<keyword evidence="3" id="KW-0732">Signal</keyword>
<keyword evidence="5" id="KW-1185">Reference proteome</keyword>
<dbReference type="Gene3D" id="2.10.270.10">
    <property type="entry name" value="Cholin Binding"/>
    <property type="match status" value="3"/>
</dbReference>